<dbReference type="SUPFAM" id="SSF56349">
    <property type="entry name" value="DNA breaking-rejoining enzymes"/>
    <property type="match status" value="1"/>
</dbReference>
<dbReference type="RefSeq" id="WP_042909774.1">
    <property type="nucleotide sequence ID" value="NZ_CTEC01000001.1"/>
</dbReference>
<dbReference type="PANTHER" id="PTHR30349:SF81">
    <property type="entry name" value="TYROSINE RECOMBINASE XERC"/>
    <property type="match status" value="1"/>
</dbReference>
<dbReference type="InterPro" id="IPR044068">
    <property type="entry name" value="CB"/>
</dbReference>
<dbReference type="PROSITE" id="PS51900">
    <property type="entry name" value="CB"/>
    <property type="match status" value="1"/>
</dbReference>
<reference evidence="2" key="1">
    <citation type="submission" date="2015-03" db="EMBL/GenBank/DDBJ databases">
        <authorList>
            <person name="Urmite Genomes"/>
        </authorList>
    </citation>
    <scope>NUCLEOTIDE SEQUENCE [LARGE SCALE GENOMIC DNA]</scope>
    <source>
        <strain evidence="2">CSUR P1344</strain>
    </source>
</reference>
<dbReference type="STRING" id="761804.BN000_02339"/>
<dbReference type="Proteomes" id="UP000199601">
    <property type="component" value="Unassembled WGS sequence"/>
</dbReference>
<dbReference type="InterPro" id="IPR002104">
    <property type="entry name" value="Integrase_catalytic"/>
</dbReference>
<dbReference type="InterPro" id="IPR010998">
    <property type="entry name" value="Integrase_recombinase_N"/>
</dbReference>
<proteinExistence type="predicted"/>
<name>A0A0U1DD62_9MYCO</name>
<dbReference type="Gene3D" id="1.10.443.10">
    <property type="entry name" value="Intergrase catalytic core"/>
    <property type="match status" value="1"/>
</dbReference>
<dbReference type="GO" id="GO:0003677">
    <property type="term" value="F:DNA binding"/>
    <property type="evidence" value="ECO:0007669"/>
    <property type="project" value="UniProtKB-UniRule"/>
</dbReference>
<gene>
    <name evidence="1" type="ORF">BN000_02339</name>
</gene>
<accession>A0A0U1DD62</accession>
<dbReference type="InterPro" id="IPR050090">
    <property type="entry name" value="Tyrosine_recombinase_XerCD"/>
</dbReference>
<dbReference type="PROSITE" id="PS51898">
    <property type="entry name" value="TYR_RECOMBINASE"/>
    <property type="match status" value="1"/>
</dbReference>
<dbReference type="Pfam" id="PF02899">
    <property type="entry name" value="Phage_int_SAM_1"/>
    <property type="match status" value="1"/>
</dbReference>
<dbReference type="Pfam" id="PF00589">
    <property type="entry name" value="Phage_integrase"/>
    <property type="match status" value="1"/>
</dbReference>
<dbReference type="AlphaFoldDB" id="A0A0U1DD62"/>
<dbReference type="InterPro" id="IPR004107">
    <property type="entry name" value="Integrase_SAM-like_N"/>
</dbReference>
<dbReference type="Gene3D" id="1.10.150.130">
    <property type="match status" value="1"/>
</dbReference>
<dbReference type="GO" id="GO:0015074">
    <property type="term" value="P:DNA integration"/>
    <property type="evidence" value="ECO:0007669"/>
    <property type="project" value="InterPro"/>
</dbReference>
<dbReference type="EMBL" id="CTEC01000001">
    <property type="protein sequence ID" value="CQD11230.1"/>
    <property type="molecule type" value="Genomic_DNA"/>
</dbReference>
<protein>
    <submittedName>
        <fullName evidence="1">Phage integrase family protein</fullName>
    </submittedName>
</protein>
<dbReference type="OrthoDB" id="9801717at2"/>
<organism evidence="1 2">
    <name type="scientific">Mycobacterium europaeum</name>
    <dbReference type="NCBI Taxonomy" id="761804"/>
    <lineage>
        <taxon>Bacteria</taxon>
        <taxon>Bacillati</taxon>
        <taxon>Actinomycetota</taxon>
        <taxon>Actinomycetes</taxon>
        <taxon>Mycobacteriales</taxon>
        <taxon>Mycobacteriaceae</taxon>
        <taxon>Mycobacterium</taxon>
        <taxon>Mycobacterium simiae complex</taxon>
    </lineage>
</organism>
<evidence type="ECO:0000313" key="2">
    <source>
        <dbReference type="Proteomes" id="UP000199601"/>
    </source>
</evidence>
<evidence type="ECO:0000313" key="1">
    <source>
        <dbReference type="EMBL" id="CQD11230.1"/>
    </source>
</evidence>
<sequence length="329" mass="36296">MTALAPTLQAFFTERLARQKNASPHTVASYRDTLRLLLGFVAERTGTPPARMQIEDLDAPLIGAFLDHLEYQRANSVRSRNTRLAAIHSLFRFAALQHPEHAALIARVLAIPPKRCNRAVVSFLNDQEIDALLAAPDTSRWIGRRDHALLLVAVQTGLRVSELTGLCCGDVHLGAGAHVRCVGKGRKQRCTPLTAETVAVLRGWLAERRGRPEDPLFPTSRGRPLSRDAVALLVTNHAITARQRCPSIDAKTITPHVLRHSTAMTLLRAGVDTSVIALWLGHEKTDTVQIYLHADLRLKERALARTTPVHATPGRYRPPDTLLAFLEAL</sequence>
<dbReference type="PANTHER" id="PTHR30349">
    <property type="entry name" value="PHAGE INTEGRASE-RELATED"/>
    <property type="match status" value="1"/>
</dbReference>
<dbReference type="InterPro" id="IPR013762">
    <property type="entry name" value="Integrase-like_cat_sf"/>
</dbReference>
<dbReference type="GO" id="GO:0006310">
    <property type="term" value="P:DNA recombination"/>
    <property type="evidence" value="ECO:0007669"/>
    <property type="project" value="InterPro"/>
</dbReference>
<keyword evidence="2" id="KW-1185">Reference proteome</keyword>
<dbReference type="InterPro" id="IPR011010">
    <property type="entry name" value="DNA_brk_join_enz"/>
</dbReference>